<dbReference type="VEuPathDB" id="FungiDB:CIMG_12464"/>
<evidence type="ECO:0000256" key="2">
    <source>
        <dbReference type="ARBA" id="ARBA00022692"/>
    </source>
</evidence>
<dbReference type="Proteomes" id="UP000001261">
    <property type="component" value="Unassembled WGS sequence"/>
</dbReference>
<evidence type="ECO:0000313" key="8">
    <source>
        <dbReference type="Proteomes" id="UP000001261"/>
    </source>
</evidence>
<organism evidence="7 8">
    <name type="scientific">Coccidioides immitis (strain RS)</name>
    <name type="common">Valley fever fungus</name>
    <dbReference type="NCBI Taxonomy" id="246410"/>
    <lineage>
        <taxon>Eukaryota</taxon>
        <taxon>Fungi</taxon>
        <taxon>Dikarya</taxon>
        <taxon>Ascomycota</taxon>
        <taxon>Pezizomycotina</taxon>
        <taxon>Eurotiomycetes</taxon>
        <taxon>Eurotiomycetidae</taxon>
        <taxon>Onygenales</taxon>
        <taxon>Onygenaceae</taxon>
        <taxon>Coccidioides</taxon>
    </lineage>
</organism>
<dbReference type="AlphaFoldDB" id="A0A0D8JVA5"/>
<dbReference type="FunCoup" id="A0A0D8JVA5">
    <property type="interactions" value="57"/>
</dbReference>
<dbReference type="OrthoDB" id="1898221at2759"/>
<evidence type="ECO:0000313" key="7">
    <source>
        <dbReference type="EMBL" id="KJF61227.1"/>
    </source>
</evidence>
<feature type="compositionally biased region" description="Basic and acidic residues" evidence="5">
    <location>
        <begin position="234"/>
        <end position="244"/>
    </location>
</feature>
<sequence length="253" mass="27965">MASTAGSVAAGGRHPLQKLSSPSFGISAMVHLAGLSSFIASFKFMVDHPNFANEAYGWHFQYLTIIGITLATMTFTAGLAADLLSSRRLFLVKNMLSVCGTPLEVLIALLYWGLKMVDEKLVVPEWAETALIPDLGFHAVPALALVIDLLLFSPPWTITAMPSFGLATSIAFAYWFWVEQCYRYNGWYPYPLFEKLTTPWRVALFLVSAALMTLNTALLKWLYSKLNGEHKPAMSEAQFDKEQKATNGSLKGN</sequence>
<evidence type="ECO:0000256" key="5">
    <source>
        <dbReference type="SAM" id="MobiDB-lite"/>
    </source>
</evidence>
<keyword evidence="4 6" id="KW-0472">Membrane</keyword>
<dbReference type="KEGG" id="cim:CIMG_12464"/>
<dbReference type="EMBL" id="GG704915">
    <property type="protein sequence ID" value="KJF61227.1"/>
    <property type="molecule type" value="Genomic_DNA"/>
</dbReference>
<dbReference type="GO" id="GO:0012505">
    <property type="term" value="C:endomembrane system"/>
    <property type="evidence" value="ECO:0007669"/>
    <property type="project" value="UniProtKB-SubCell"/>
</dbReference>
<keyword evidence="2 6" id="KW-0812">Transmembrane</keyword>
<dbReference type="OMA" id="TIAFGYW"/>
<proteinExistence type="predicted"/>
<feature type="transmembrane region" description="Helical" evidence="6">
    <location>
        <begin position="198"/>
        <end position="223"/>
    </location>
</feature>
<feature type="transmembrane region" description="Helical" evidence="6">
    <location>
        <begin position="96"/>
        <end position="114"/>
    </location>
</feature>
<protein>
    <submittedName>
        <fullName evidence="7">Integral membrane protein</fullName>
    </submittedName>
</protein>
<dbReference type="PANTHER" id="PTHR10989">
    <property type="entry name" value="ANDROGEN-INDUCED PROTEIN 1-RELATED"/>
    <property type="match status" value="1"/>
</dbReference>
<dbReference type="InParanoid" id="A0A0D8JVA5"/>
<evidence type="ECO:0000256" key="1">
    <source>
        <dbReference type="ARBA" id="ARBA00004127"/>
    </source>
</evidence>
<dbReference type="GO" id="GO:0016020">
    <property type="term" value="C:membrane"/>
    <property type="evidence" value="ECO:0007669"/>
    <property type="project" value="InterPro"/>
</dbReference>
<dbReference type="GeneID" id="24164146"/>
<dbReference type="InterPro" id="IPR006838">
    <property type="entry name" value="ADTRP_AIG1"/>
</dbReference>
<reference evidence="8" key="1">
    <citation type="journal article" date="2009" name="Genome Res.">
        <title>Comparative genomic analyses of the human fungal pathogens Coccidioides and their relatives.</title>
        <authorList>
            <person name="Sharpton T.J."/>
            <person name="Stajich J.E."/>
            <person name="Rounsley S.D."/>
            <person name="Gardner M.J."/>
            <person name="Wortman J.R."/>
            <person name="Jordar V.S."/>
            <person name="Maiti R."/>
            <person name="Kodira C.D."/>
            <person name="Neafsey D.E."/>
            <person name="Zeng Q."/>
            <person name="Hung C.-Y."/>
            <person name="McMahan C."/>
            <person name="Muszewska A."/>
            <person name="Grynberg M."/>
            <person name="Mandel M.A."/>
            <person name="Kellner E.M."/>
            <person name="Barker B.M."/>
            <person name="Galgiani J.N."/>
            <person name="Orbach M.J."/>
            <person name="Kirkland T.N."/>
            <person name="Cole G.T."/>
            <person name="Henn M.R."/>
            <person name="Birren B.W."/>
            <person name="Taylor J.W."/>
        </authorList>
    </citation>
    <scope>NUCLEOTIDE SEQUENCE [LARGE SCALE GENOMIC DNA]</scope>
    <source>
        <strain evidence="8">RS</strain>
    </source>
</reference>
<dbReference type="PANTHER" id="PTHR10989:SF16">
    <property type="entry name" value="AT02829P-RELATED"/>
    <property type="match status" value="1"/>
</dbReference>
<keyword evidence="3 6" id="KW-1133">Transmembrane helix</keyword>
<dbReference type="RefSeq" id="XP_012213791.1">
    <property type="nucleotide sequence ID" value="XM_012358368.1"/>
</dbReference>
<evidence type="ECO:0000256" key="4">
    <source>
        <dbReference type="ARBA" id="ARBA00023136"/>
    </source>
</evidence>
<feature type="transmembrane region" description="Helical" evidence="6">
    <location>
        <begin position="159"/>
        <end position="178"/>
    </location>
</feature>
<keyword evidence="8" id="KW-1185">Reference proteome</keyword>
<evidence type="ECO:0000256" key="3">
    <source>
        <dbReference type="ARBA" id="ARBA00022989"/>
    </source>
</evidence>
<reference evidence="8" key="2">
    <citation type="journal article" date="2010" name="Genome Res.">
        <title>Population genomic sequencing of Coccidioides fungi reveals recent hybridization and transposon control.</title>
        <authorList>
            <person name="Neafsey D.E."/>
            <person name="Barker B.M."/>
            <person name="Sharpton T.J."/>
            <person name="Stajich J.E."/>
            <person name="Park D.J."/>
            <person name="Whiston E."/>
            <person name="Hung C.-Y."/>
            <person name="McMahan C."/>
            <person name="White J."/>
            <person name="Sykes S."/>
            <person name="Heiman D."/>
            <person name="Young S."/>
            <person name="Zeng Q."/>
            <person name="Abouelleil A."/>
            <person name="Aftuck L."/>
            <person name="Bessette D."/>
            <person name="Brown A."/>
            <person name="FitzGerald M."/>
            <person name="Lui A."/>
            <person name="Macdonald J.P."/>
            <person name="Priest M."/>
            <person name="Orbach M.J."/>
            <person name="Galgiani J.N."/>
            <person name="Kirkland T.N."/>
            <person name="Cole G.T."/>
            <person name="Birren B.W."/>
            <person name="Henn M.R."/>
            <person name="Taylor J.W."/>
            <person name="Rounsley S.D."/>
        </authorList>
    </citation>
    <scope>GENOME REANNOTATION</scope>
    <source>
        <strain evidence="8">RS</strain>
    </source>
</reference>
<gene>
    <name evidence="7" type="ORF">CIMG_12464</name>
</gene>
<comment type="subcellular location">
    <subcellularLocation>
        <location evidence="1">Endomembrane system</location>
        <topology evidence="1">Multi-pass membrane protein</topology>
    </subcellularLocation>
</comment>
<feature type="transmembrane region" description="Helical" evidence="6">
    <location>
        <begin position="62"/>
        <end position="84"/>
    </location>
</feature>
<evidence type="ECO:0000256" key="6">
    <source>
        <dbReference type="SAM" id="Phobius"/>
    </source>
</evidence>
<accession>A0A0D8JVA5</accession>
<name>A0A0D8JVA5_COCIM</name>
<dbReference type="STRING" id="246410.A0A0D8JVA5"/>
<feature type="transmembrane region" description="Helical" evidence="6">
    <location>
        <begin position="23"/>
        <end position="42"/>
    </location>
</feature>
<feature type="region of interest" description="Disordered" evidence="5">
    <location>
        <begin position="234"/>
        <end position="253"/>
    </location>
</feature>
<dbReference type="Pfam" id="PF04750">
    <property type="entry name" value="Far-17a_AIG1"/>
    <property type="match status" value="1"/>
</dbReference>